<dbReference type="InterPro" id="IPR036770">
    <property type="entry name" value="Ankyrin_rpt-contain_sf"/>
</dbReference>
<dbReference type="PANTHER" id="PTHR24198:SF165">
    <property type="entry name" value="ANKYRIN REPEAT-CONTAINING PROTEIN-RELATED"/>
    <property type="match status" value="1"/>
</dbReference>
<dbReference type="Pfam" id="PF13606">
    <property type="entry name" value="Ank_3"/>
    <property type="match status" value="1"/>
</dbReference>
<evidence type="ECO:0000313" key="5">
    <source>
        <dbReference type="Proteomes" id="UP000179807"/>
    </source>
</evidence>
<name>A0A1J4JLD8_9EUKA</name>
<evidence type="ECO:0000256" key="1">
    <source>
        <dbReference type="ARBA" id="ARBA00022737"/>
    </source>
</evidence>
<accession>A0A1J4JLD8</accession>
<dbReference type="PANTHER" id="PTHR24198">
    <property type="entry name" value="ANKYRIN REPEAT AND PROTEIN KINASE DOMAIN-CONTAINING PROTEIN"/>
    <property type="match status" value="1"/>
</dbReference>
<dbReference type="Gene3D" id="1.25.40.20">
    <property type="entry name" value="Ankyrin repeat-containing domain"/>
    <property type="match status" value="1"/>
</dbReference>
<keyword evidence="1" id="KW-0677">Repeat</keyword>
<dbReference type="SUPFAM" id="SSF48403">
    <property type="entry name" value="Ankyrin repeat"/>
    <property type="match status" value="1"/>
</dbReference>
<dbReference type="VEuPathDB" id="TrichDB:TRFO_08960"/>
<reference evidence="4" key="1">
    <citation type="submission" date="2016-10" db="EMBL/GenBank/DDBJ databases">
        <authorList>
            <person name="Benchimol M."/>
            <person name="Almeida L.G."/>
            <person name="Vasconcelos A.T."/>
            <person name="Perreira-Neves A."/>
            <person name="Rosa I.A."/>
            <person name="Tasca T."/>
            <person name="Bogo M.R."/>
            <person name="de Souza W."/>
        </authorList>
    </citation>
    <scope>NUCLEOTIDE SEQUENCE [LARGE SCALE GENOMIC DNA]</scope>
    <source>
        <strain evidence="4">K</strain>
    </source>
</reference>
<dbReference type="OrthoDB" id="539213at2759"/>
<protein>
    <submittedName>
        <fullName evidence="4">Uncharacterized protein</fullName>
    </submittedName>
</protein>
<keyword evidence="2" id="KW-0040">ANK repeat</keyword>
<proteinExistence type="predicted"/>
<dbReference type="GeneID" id="94829301"/>
<gene>
    <name evidence="4" type="ORF">TRFO_08960</name>
</gene>
<dbReference type="Proteomes" id="UP000179807">
    <property type="component" value="Unassembled WGS sequence"/>
</dbReference>
<organism evidence="4 5">
    <name type="scientific">Tritrichomonas foetus</name>
    <dbReference type="NCBI Taxonomy" id="1144522"/>
    <lineage>
        <taxon>Eukaryota</taxon>
        <taxon>Metamonada</taxon>
        <taxon>Parabasalia</taxon>
        <taxon>Tritrichomonadida</taxon>
        <taxon>Tritrichomonadidae</taxon>
        <taxon>Tritrichomonas</taxon>
    </lineage>
</organism>
<keyword evidence="5" id="KW-1185">Reference proteome</keyword>
<feature type="region of interest" description="Disordered" evidence="3">
    <location>
        <begin position="341"/>
        <end position="368"/>
    </location>
</feature>
<dbReference type="Pfam" id="PF13637">
    <property type="entry name" value="Ank_4"/>
    <property type="match status" value="1"/>
</dbReference>
<dbReference type="SMART" id="SM00248">
    <property type="entry name" value="ANK"/>
    <property type="match status" value="5"/>
</dbReference>
<evidence type="ECO:0000313" key="4">
    <source>
        <dbReference type="EMBL" id="OHS98365.1"/>
    </source>
</evidence>
<dbReference type="AlphaFoldDB" id="A0A1J4JLD8"/>
<dbReference type="EMBL" id="MLAK01001060">
    <property type="protein sequence ID" value="OHS98365.1"/>
    <property type="molecule type" value="Genomic_DNA"/>
</dbReference>
<feature type="compositionally biased region" description="Basic and acidic residues" evidence="3">
    <location>
        <begin position="359"/>
        <end position="368"/>
    </location>
</feature>
<dbReference type="InterPro" id="IPR002110">
    <property type="entry name" value="Ankyrin_rpt"/>
</dbReference>
<evidence type="ECO:0000256" key="3">
    <source>
        <dbReference type="SAM" id="MobiDB-lite"/>
    </source>
</evidence>
<feature type="compositionally biased region" description="Polar residues" evidence="3">
    <location>
        <begin position="346"/>
        <end position="358"/>
    </location>
</feature>
<sequence length="577" mass="65881">MRRSFLSELVSPEGLADSLLTVEFQDMLLNLEPVSLEETIDKIANSTLIHLKDGIERFVGLLHLAVKIRSSKIVLYVSLIKQLKKFKGFEKLGQHLLFPISKDDCFNRYRLSFLYNLLIQNAFAPEEVLPLVKNFILSNRIEPFAQTLLFFWFSPFLYKLEPELFKRIETEIAPSLDPQFDELLSIFDQLSSNDFEGMKKVLEIGHISNSVEAIIKKDDIDTFQKIVELPHYVSRSNFECSEFLRREISLLEFSAFCGSIHCFTYLINSPEYQKKLNTNDKTSLKQQYSIVDAAVAGANSEIIKICDEYGCVFTKSSLQNAIQFHHFHIFHWILHEKITKTDSQHESQNQTKNPTSNRHSNDISINDHKQNSNLVSNQVSNHVSQIDKQYLFSFAAKVNNIHILYFCIEQGLDVNGMDRNNAAPIHYAAMSNDIEALKFLLSVKNIDVNIKNGSNQTPLLIAASNGNVNAFKLLLKQPTIDVNAKGGKDQTPPLLEAVKYVEMLREILKCPEIEINAKDIIQETALHKAALFNNIDSMKILLENPDVDVNCHDAYGVSKFSLIIHLYIMQQIMSMLK</sequence>
<comment type="caution">
    <text evidence="4">The sequence shown here is derived from an EMBL/GenBank/DDBJ whole genome shotgun (WGS) entry which is preliminary data.</text>
</comment>
<dbReference type="RefSeq" id="XP_068351502.1">
    <property type="nucleotide sequence ID" value="XM_068494597.1"/>
</dbReference>
<evidence type="ECO:0000256" key="2">
    <source>
        <dbReference type="ARBA" id="ARBA00023043"/>
    </source>
</evidence>